<dbReference type="AlphaFoldDB" id="A0A2G5I423"/>
<sequence>MPHRTPKTVSFSKKDTILPIPHHKRPKTAPSDPKTQRAQLKKEISRLEHDFLKTRKSREANELKYEKSHNMKRKQEQARMMAYVEGCRMREAVLMDLLSDAKNMLKYVEEHDRLQDKGYARGYLERMDFWREGVVREVGRRR</sequence>
<evidence type="ECO:0000313" key="3">
    <source>
        <dbReference type="Proteomes" id="UP000230605"/>
    </source>
</evidence>
<evidence type="ECO:0000313" key="2">
    <source>
        <dbReference type="EMBL" id="PIA99554.1"/>
    </source>
</evidence>
<comment type="caution">
    <text evidence="2">The sequence shown here is derived from an EMBL/GenBank/DDBJ whole genome shotgun (WGS) entry which is preliminary data.</text>
</comment>
<dbReference type="OrthoDB" id="10345191at2759"/>
<feature type="region of interest" description="Disordered" evidence="1">
    <location>
        <begin position="1"/>
        <end position="38"/>
    </location>
</feature>
<dbReference type="EMBL" id="LKMD01000101">
    <property type="protein sequence ID" value="PIA99554.1"/>
    <property type="molecule type" value="Genomic_DNA"/>
</dbReference>
<proteinExistence type="predicted"/>
<protein>
    <submittedName>
        <fullName evidence="2">Uncharacterized protein</fullName>
    </submittedName>
</protein>
<gene>
    <name evidence="2" type="ORF">CB0940_03245</name>
</gene>
<dbReference type="Proteomes" id="UP000230605">
    <property type="component" value="Chromosome 3"/>
</dbReference>
<name>A0A2G5I423_CERBT</name>
<accession>A0A2G5I423</accession>
<reference evidence="2 3" key="1">
    <citation type="submission" date="2015-10" db="EMBL/GenBank/DDBJ databases">
        <title>The cercosporin biosynthetic gene cluster was horizontally transferred to several fungal lineages and shown to be expanded in Cercospora beticola based on microsynteny with recipient genomes.</title>
        <authorList>
            <person name="De Jonge R."/>
            <person name="Ebert M.K."/>
            <person name="Suttle J.C."/>
            <person name="Jurick Ii W.M."/>
            <person name="Secor G.A."/>
            <person name="Thomma B.P."/>
            <person name="Van De Peer Y."/>
            <person name="Bolton M.D."/>
        </authorList>
    </citation>
    <scope>NUCLEOTIDE SEQUENCE [LARGE SCALE GENOMIC DNA]</scope>
    <source>
        <strain evidence="2 3">09-40</strain>
    </source>
</reference>
<organism evidence="2 3">
    <name type="scientific">Cercospora beticola</name>
    <name type="common">Sugarbeet leaf spot fungus</name>
    <dbReference type="NCBI Taxonomy" id="122368"/>
    <lineage>
        <taxon>Eukaryota</taxon>
        <taxon>Fungi</taxon>
        <taxon>Dikarya</taxon>
        <taxon>Ascomycota</taxon>
        <taxon>Pezizomycotina</taxon>
        <taxon>Dothideomycetes</taxon>
        <taxon>Dothideomycetidae</taxon>
        <taxon>Mycosphaerellales</taxon>
        <taxon>Mycosphaerellaceae</taxon>
        <taxon>Cercospora</taxon>
    </lineage>
</organism>
<evidence type="ECO:0000256" key="1">
    <source>
        <dbReference type="SAM" id="MobiDB-lite"/>
    </source>
</evidence>